<dbReference type="PANTHER" id="PTHR42693:SF53">
    <property type="entry name" value="ENDO-4-O-SULFATASE"/>
    <property type="match status" value="1"/>
</dbReference>
<dbReference type="Pfam" id="PF00884">
    <property type="entry name" value="Sulfatase"/>
    <property type="match status" value="1"/>
</dbReference>
<comment type="similarity">
    <text evidence="1">Belongs to the sulfatase family.</text>
</comment>
<proteinExistence type="inferred from homology"/>
<dbReference type="SUPFAM" id="SSF53649">
    <property type="entry name" value="Alkaline phosphatase-like"/>
    <property type="match status" value="1"/>
</dbReference>
<evidence type="ECO:0000313" key="5">
    <source>
        <dbReference type="EMBL" id="MFC6824411.1"/>
    </source>
</evidence>
<dbReference type="EMBL" id="JBHSXH010000009">
    <property type="protein sequence ID" value="MFC6824411.1"/>
    <property type="molecule type" value="Genomic_DNA"/>
</dbReference>
<dbReference type="CDD" id="cd16148">
    <property type="entry name" value="sulfatase_like"/>
    <property type="match status" value="1"/>
</dbReference>
<dbReference type="Gene3D" id="3.40.720.10">
    <property type="entry name" value="Alkaline Phosphatase, subunit A"/>
    <property type="match status" value="1"/>
</dbReference>
<comment type="caution">
    <text evidence="5">The sequence shown here is derived from an EMBL/GenBank/DDBJ whole genome shotgun (WGS) entry which is preliminary data.</text>
</comment>
<feature type="domain" description="Sulfatase N-terminal" evidence="4">
    <location>
        <begin position="7"/>
        <end position="379"/>
    </location>
</feature>
<name>A0ABD5TV44_9EURY</name>
<evidence type="ECO:0000256" key="3">
    <source>
        <dbReference type="SAM" id="MobiDB-lite"/>
    </source>
</evidence>
<organism evidence="5 6">
    <name type="scientific">Halopelagius fulvigenes</name>
    <dbReference type="NCBI Taxonomy" id="1198324"/>
    <lineage>
        <taxon>Archaea</taxon>
        <taxon>Methanobacteriati</taxon>
        <taxon>Methanobacteriota</taxon>
        <taxon>Stenosarchaea group</taxon>
        <taxon>Halobacteria</taxon>
        <taxon>Halobacteriales</taxon>
        <taxon>Haloferacaceae</taxon>
    </lineage>
</organism>
<keyword evidence="2" id="KW-0378">Hydrolase</keyword>
<evidence type="ECO:0000256" key="1">
    <source>
        <dbReference type="ARBA" id="ARBA00008779"/>
    </source>
</evidence>
<dbReference type="InterPro" id="IPR000917">
    <property type="entry name" value="Sulfatase_N"/>
</dbReference>
<reference evidence="5 6" key="1">
    <citation type="journal article" date="2019" name="Int. J. Syst. Evol. Microbiol.">
        <title>The Global Catalogue of Microorganisms (GCM) 10K type strain sequencing project: providing services to taxonomists for standard genome sequencing and annotation.</title>
        <authorList>
            <consortium name="The Broad Institute Genomics Platform"/>
            <consortium name="The Broad Institute Genome Sequencing Center for Infectious Disease"/>
            <person name="Wu L."/>
            <person name="Ma J."/>
        </authorList>
    </citation>
    <scope>NUCLEOTIDE SEQUENCE [LARGE SCALE GENOMIC DNA]</scope>
    <source>
        <strain evidence="5 6">YIM 94188</strain>
    </source>
</reference>
<protein>
    <submittedName>
        <fullName evidence="5">Sulfatase</fullName>
    </submittedName>
</protein>
<dbReference type="PANTHER" id="PTHR42693">
    <property type="entry name" value="ARYLSULFATASE FAMILY MEMBER"/>
    <property type="match status" value="1"/>
</dbReference>
<evidence type="ECO:0000256" key="2">
    <source>
        <dbReference type="ARBA" id="ARBA00022801"/>
    </source>
</evidence>
<dbReference type="AlphaFoldDB" id="A0ABD5TV44"/>
<feature type="region of interest" description="Disordered" evidence="3">
    <location>
        <begin position="474"/>
        <end position="503"/>
    </location>
</feature>
<sequence>MDEASKPNVLLLAVDACRADYLPPYGGSADAPAIDRLADEGTVFERALSPAPWTLPAMTSVLTGRYPHEHGATSRGFELDAGRTVTRDLAAAGYRTLHLSPKTWIGDWLPQGRGFDRVEEFTGPEHRYFDGGEDVRTLSKGVTRGPEWYATVVRRALASDAPLKSLGNVAAFQLQEATGDAWLDNVRASERAARIAEERFAELAADDRPFFCYAHLMNPHLPFYLPPEFRSDVRPPGCDTDEEETEWMSDLMDDIWAIRTGERTLDASEVAYLRARYRDELAYADAAIGRIVDALRERGVLDETLVVVTGDHGEHLGERVRGDPADPTTERTLLDHQTSIRFPLLRVPLVVRYPAAFDSDRRTDLVQTTGVAETIRAAAGLEYDESRSLLAADRSETRDAALAEYAGVVPSHPPESVEAEFVYAPRRTAVTGRWKLDAVGDARRWVELDWDAAEADAVDEGDVPPDARERLISTLSETEGTEGGASRDIPDDVAENLGDLGYL</sequence>
<dbReference type="Proteomes" id="UP001596408">
    <property type="component" value="Unassembled WGS sequence"/>
</dbReference>
<dbReference type="GO" id="GO:0016787">
    <property type="term" value="F:hydrolase activity"/>
    <property type="evidence" value="ECO:0007669"/>
    <property type="project" value="UniProtKB-KW"/>
</dbReference>
<evidence type="ECO:0000259" key="4">
    <source>
        <dbReference type="Pfam" id="PF00884"/>
    </source>
</evidence>
<keyword evidence="6" id="KW-1185">Reference proteome</keyword>
<dbReference type="InterPro" id="IPR050738">
    <property type="entry name" value="Sulfatase"/>
</dbReference>
<dbReference type="RefSeq" id="WP_379693294.1">
    <property type="nucleotide sequence ID" value="NZ_JBHSXH010000009.1"/>
</dbReference>
<accession>A0ABD5TV44</accession>
<evidence type="ECO:0000313" key="6">
    <source>
        <dbReference type="Proteomes" id="UP001596408"/>
    </source>
</evidence>
<dbReference type="InterPro" id="IPR017850">
    <property type="entry name" value="Alkaline_phosphatase_core_sf"/>
</dbReference>
<gene>
    <name evidence="5" type="ORF">ACFQEV_05290</name>
</gene>